<protein>
    <recommendedName>
        <fullName evidence="1">HpaB/PvcC/4-BUDH N-terminal domain-containing protein</fullName>
    </recommendedName>
</protein>
<dbReference type="PANTHER" id="PTHR36117:SF3">
    <property type="entry name" value="4-HYDROXYPHENYLACETATE 3-MONOOXYGENASE-RELATED"/>
    <property type="match status" value="1"/>
</dbReference>
<name>X0TW62_9ZZZZ</name>
<evidence type="ECO:0000259" key="1">
    <source>
        <dbReference type="Pfam" id="PF11794"/>
    </source>
</evidence>
<reference evidence="2" key="1">
    <citation type="journal article" date="2014" name="Front. Microbiol.">
        <title>High frequency of phylogenetically diverse reductive dehalogenase-homologous genes in deep subseafloor sedimentary metagenomes.</title>
        <authorList>
            <person name="Kawai M."/>
            <person name="Futagami T."/>
            <person name="Toyoda A."/>
            <person name="Takaki Y."/>
            <person name="Nishi S."/>
            <person name="Hori S."/>
            <person name="Arai W."/>
            <person name="Tsubouchi T."/>
            <person name="Morono Y."/>
            <person name="Uchiyama I."/>
            <person name="Ito T."/>
            <person name="Fujiyama A."/>
            <person name="Inagaki F."/>
            <person name="Takami H."/>
        </authorList>
    </citation>
    <scope>NUCLEOTIDE SEQUENCE</scope>
    <source>
        <strain evidence="2">Expedition CK06-06</strain>
    </source>
</reference>
<dbReference type="Pfam" id="PF11794">
    <property type="entry name" value="HpaB_N"/>
    <property type="match status" value="1"/>
</dbReference>
<sequence>MMTADEYRESLRKLKREVYAFGEKIANVVDHPLTRPHVNAAAMTYELAHDPRYEELTTATSHLSGRRINRFTHIHQSPDDLVRKVKMLRLLGQQTGACFQRCVGFDALNAIYIVSYLIDQEHGSEYHSRLRDFVAYVQDSDVMCDGAMTDAKGNRALRPSEQEDPDAYLRVVERRKDGIVVRGAKQHQTGGVNSHELVVMPTTAMREEDGDYAVSFAVP</sequence>
<dbReference type="EMBL" id="BARS01017404">
    <property type="protein sequence ID" value="GAF97469.1"/>
    <property type="molecule type" value="Genomic_DNA"/>
</dbReference>
<dbReference type="InterPro" id="IPR024674">
    <property type="entry name" value="HpaB/PvcC/4-BUDH_N"/>
</dbReference>
<comment type="caution">
    <text evidence="2">The sequence shown here is derived from an EMBL/GenBank/DDBJ whole genome shotgun (WGS) entry which is preliminary data.</text>
</comment>
<dbReference type="InterPro" id="IPR004925">
    <property type="entry name" value="HpaB/PvcC/4-BUDH"/>
</dbReference>
<organism evidence="2">
    <name type="scientific">marine sediment metagenome</name>
    <dbReference type="NCBI Taxonomy" id="412755"/>
    <lineage>
        <taxon>unclassified sequences</taxon>
        <taxon>metagenomes</taxon>
        <taxon>ecological metagenomes</taxon>
    </lineage>
</organism>
<dbReference type="AlphaFoldDB" id="X0TW62"/>
<proteinExistence type="predicted"/>
<accession>X0TW62</accession>
<dbReference type="PANTHER" id="PTHR36117">
    <property type="entry name" value="4-HYDROXYPHENYLACETATE 3-MONOOXYGENASE-RELATED"/>
    <property type="match status" value="1"/>
</dbReference>
<gene>
    <name evidence="2" type="ORF">S01H1_28473</name>
</gene>
<dbReference type="InterPro" id="IPR046373">
    <property type="entry name" value="Acyl-CoA_Oxase/DH_mid-dom_sf"/>
</dbReference>
<dbReference type="Gene3D" id="2.40.110.10">
    <property type="entry name" value="Butyryl-CoA Dehydrogenase, subunit A, domain 2"/>
    <property type="match status" value="1"/>
</dbReference>
<dbReference type="GO" id="GO:0016627">
    <property type="term" value="F:oxidoreductase activity, acting on the CH-CH group of donors"/>
    <property type="evidence" value="ECO:0007669"/>
    <property type="project" value="InterPro"/>
</dbReference>
<dbReference type="InterPro" id="IPR009100">
    <property type="entry name" value="AcylCoA_DH/oxidase_NM_dom_sf"/>
</dbReference>
<evidence type="ECO:0000313" key="2">
    <source>
        <dbReference type="EMBL" id="GAF97469.1"/>
    </source>
</evidence>
<dbReference type="SUPFAM" id="SSF56645">
    <property type="entry name" value="Acyl-CoA dehydrogenase NM domain-like"/>
    <property type="match status" value="1"/>
</dbReference>
<feature type="domain" description="HpaB/PvcC/4-BUDH N-terminal" evidence="1">
    <location>
        <begin position="3"/>
        <end position="219"/>
    </location>
</feature>
<feature type="non-terminal residue" evidence="2">
    <location>
        <position position="219"/>
    </location>
</feature>
<dbReference type="Gene3D" id="1.10.3140.10">
    <property type="entry name" value="4-hydroxybutyryl-coa dehydratase, domain 1"/>
    <property type="match status" value="1"/>
</dbReference>